<geneLocation type="plasmid" evidence="3 4">
    <name>pNPUN03</name>
</geneLocation>
<dbReference type="PANTHER" id="PTHR45648:SF22">
    <property type="entry name" value="GDSL LIPASE_ACYLHYDROLASE FAMILY PROTEIN (AFU_ORTHOLOGUE AFUA_4G14700)"/>
    <property type="match status" value="1"/>
</dbReference>
<dbReference type="KEGG" id="npu:Npun_CR071"/>
<dbReference type="AlphaFoldDB" id="B2JBV3"/>
<dbReference type="InterPro" id="IPR051058">
    <property type="entry name" value="GDSL_Est/Lipase"/>
</dbReference>
<evidence type="ECO:0000313" key="3">
    <source>
        <dbReference type="EMBL" id="ACC85407.1"/>
    </source>
</evidence>
<keyword evidence="2" id="KW-0732">Signal</keyword>
<evidence type="ECO:0000313" key="4">
    <source>
        <dbReference type="Proteomes" id="UP000001191"/>
    </source>
</evidence>
<name>B2JBV3_NOSP7</name>
<proteinExistence type="predicted"/>
<dbReference type="SUPFAM" id="SSF52266">
    <property type="entry name" value="SGNH hydrolase"/>
    <property type="match status" value="1"/>
</dbReference>
<feature type="signal peptide" evidence="2">
    <location>
        <begin position="1"/>
        <end position="29"/>
    </location>
</feature>
<keyword evidence="3" id="KW-0614">Plasmid</keyword>
<dbReference type="EnsemblBacteria" id="ACC85407">
    <property type="protein sequence ID" value="ACC85407"/>
    <property type="gene ID" value="Npun_CR071"/>
</dbReference>
<dbReference type="InterPro" id="IPR001087">
    <property type="entry name" value="GDSL"/>
</dbReference>
<accession>B2JBV3</accession>
<dbReference type="PANTHER" id="PTHR45648">
    <property type="entry name" value="GDSL LIPASE/ACYLHYDROLASE FAMILY PROTEIN (AFU_ORTHOLOGUE AFUA_4G14700)"/>
    <property type="match status" value="1"/>
</dbReference>
<keyword evidence="1" id="KW-0378">Hydrolase</keyword>
<dbReference type="HOGENOM" id="CLU_015101_3_2_3"/>
<dbReference type="CDD" id="cd01846">
    <property type="entry name" value="fatty_acyltransferase_like"/>
    <property type="match status" value="1"/>
</dbReference>
<reference evidence="4" key="1">
    <citation type="submission" date="2008-04" db="EMBL/GenBank/DDBJ databases">
        <title>Complete sequence of plasmid 3 of Nostoc punctiforme ATCC 29133.</title>
        <authorList>
            <consortium name="US DOE Joint Genome Institute"/>
            <person name="Copeland A."/>
            <person name="Lucas S."/>
            <person name="Lapidus A."/>
            <person name="Glavina del Rio T."/>
            <person name="Dalin E."/>
            <person name="Tice H."/>
            <person name="Pitluck S."/>
            <person name="Chain P."/>
            <person name="Malfatti S."/>
            <person name="Shin M."/>
            <person name="Vergez L."/>
            <person name="Schmutz J."/>
            <person name="Larimer F."/>
            <person name="Land M."/>
            <person name="Hauser L."/>
            <person name="Kyrpides N."/>
            <person name="Kim E."/>
            <person name="Meeks J.C."/>
            <person name="Elhai J."/>
            <person name="Campbell E.L."/>
            <person name="Thiel T."/>
            <person name="Longmire J."/>
            <person name="Potts M."/>
            <person name="Atlas R."/>
        </authorList>
    </citation>
    <scope>NUCLEOTIDE SEQUENCE [LARGE SCALE GENOMIC DNA]</scope>
    <source>
        <strain evidence="4">ATCC 29133 / PCC 73102</strain>
        <plasmid evidence="4">Plasmid pNPUN03</plasmid>
    </source>
</reference>
<dbReference type="GO" id="GO:0016788">
    <property type="term" value="F:hydrolase activity, acting on ester bonds"/>
    <property type="evidence" value="ECO:0007669"/>
    <property type="project" value="InterPro"/>
</dbReference>
<dbReference type="Pfam" id="PF00657">
    <property type="entry name" value="Lipase_GDSL"/>
    <property type="match status" value="1"/>
</dbReference>
<evidence type="ECO:0000256" key="2">
    <source>
        <dbReference type="SAM" id="SignalP"/>
    </source>
</evidence>
<organism evidence="3 4">
    <name type="scientific">Nostoc punctiforme (strain ATCC 29133 / PCC 73102)</name>
    <dbReference type="NCBI Taxonomy" id="63737"/>
    <lineage>
        <taxon>Bacteria</taxon>
        <taxon>Bacillati</taxon>
        <taxon>Cyanobacteriota</taxon>
        <taxon>Cyanophyceae</taxon>
        <taxon>Nostocales</taxon>
        <taxon>Nostocaceae</taxon>
        <taxon>Nostoc</taxon>
    </lineage>
</organism>
<dbReference type="EMBL" id="CP001040">
    <property type="protein sequence ID" value="ACC85407.1"/>
    <property type="molecule type" value="Genomic_DNA"/>
</dbReference>
<feature type="chain" id="PRO_5002779198" evidence="2">
    <location>
        <begin position="30"/>
        <end position="358"/>
    </location>
</feature>
<evidence type="ECO:0000256" key="1">
    <source>
        <dbReference type="ARBA" id="ARBA00022801"/>
    </source>
</evidence>
<sequence length="358" mass="38688">MPFFCQMKKSILAVGILLVSSMFPIKVSAAIFDKIFVFGDDLSDTGNFFNATGQTSPSSPPFYQGRASNGPIWIDYLSQYLGLNPTPYTAVLGGASSSQGINYAYINATTGTANLFANLTSDPLLALGLQQEINAFTTTNPTADPNALYIVWAGAADYIPVTNSFQPYQTPTQTISNLSQAINSLVKVGAQNIFVPNLPDLGKNPYIQDTPLATPLNTLTSEHNADLAKLINIQNQSLDNGVKIQLFDVNSLFNAILSNPAKYGFTNVQDSCLDQLDPSKITLCGTQPNIQNQYLFWYSLEPTTAFHKIVADAAYQQLVPVHEPSTGLGLLALGAVSAIFVTRVKYTSRKAKMSQLSS</sequence>
<dbReference type="InterPro" id="IPR036514">
    <property type="entry name" value="SGNH_hydro_sf"/>
</dbReference>
<gene>
    <name evidence="3" type="ordered locus">Npun_CR071</name>
</gene>
<dbReference type="PhylomeDB" id="B2JBV3"/>
<dbReference type="Gene3D" id="3.40.50.1110">
    <property type="entry name" value="SGNH hydrolase"/>
    <property type="match status" value="1"/>
</dbReference>
<keyword evidence="4" id="KW-1185">Reference proteome</keyword>
<protein>
    <submittedName>
        <fullName evidence="3">Lipolytic enzyme, G-D-S-L family</fullName>
    </submittedName>
</protein>
<dbReference type="Proteomes" id="UP000001191">
    <property type="component" value="Plasmid pNPUN03"/>
</dbReference>